<dbReference type="SUPFAM" id="SSF52402">
    <property type="entry name" value="Adenine nucleotide alpha hydrolases-like"/>
    <property type="match status" value="2"/>
</dbReference>
<evidence type="ECO:0000313" key="7">
    <source>
        <dbReference type="Proteomes" id="UP000471751"/>
    </source>
</evidence>
<dbReference type="RefSeq" id="WP_163932564.1">
    <property type="nucleotide sequence ID" value="NZ_BMQU01000016.1"/>
</dbReference>
<dbReference type="Gene3D" id="3.40.50.12370">
    <property type="match status" value="1"/>
</dbReference>
<reference evidence="6 7" key="1">
    <citation type="submission" date="2020-02" db="EMBL/GenBank/DDBJ databases">
        <title>Broccoli isolated Pseudomonas sp.</title>
        <authorList>
            <person name="Fujikawa T."/>
            <person name="Sawada H."/>
        </authorList>
    </citation>
    <scope>NUCLEOTIDE SEQUENCE [LARGE SCALE GENOMIC DNA]</scope>
    <source>
        <strain evidence="6 7">JCM 32154</strain>
    </source>
</reference>
<dbReference type="GO" id="GO:0005737">
    <property type="term" value="C:cytoplasm"/>
    <property type="evidence" value="ECO:0007669"/>
    <property type="project" value="UniProtKB-SubCell"/>
</dbReference>
<sequence>MSMQKRLMLVSSPLMKAGPAFDRAAALAKARDEPLHIVAFDYVEGLATAGLVNDQALQQMREGYVERHRAWLEDQARPMRKIGVEVTTEVVWAEQVLPEILVHLREEPIDLVVKEVEHESRLMRAMFTTLDVHLLRECKVPLHFVCKTRNALPRKIVAAVDPFHPDDQYTGFNDRIIYEALKLAMQCKAEMHLLYAHDLSSMGTGEYGFSTGSMLFSSSLAQKVYDIQGNSFNELAERNGIPAENRHMIVGNPAKVLASFAETREIDVIVMGRVHRRGASKSFGSTVEDVLYRMPSSVLVITPEDFVG</sequence>
<evidence type="ECO:0000256" key="4">
    <source>
        <dbReference type="ARBA" id="ARBA00037131"/>
    </source>
</evidence>
<keyword evidence="7" id="KW-1185">Reference proteome</keyword>
<dbReference type="EMBL" id="JAAHBT010000031">
    <property type="protein sequence ID" value="NES08995.1"/>
    <property type="molecule type" value="Genomic_DNA"/>
</dbReference>
<evidence type="ECO:0000313" key="6">
    <source>
        <dbReference type="EMBL" id="NES08995.1"/>
    </source>
</evidence>
<comment type="caution">
    <text evidence="6">The sequence shown here is derived from an EMBL/GenBank/DDBJ whole genome shotgun (WGS) entry which is preliminary data.</text>
</comment>
<dbReference type="AlphaFoldDB" id="A0A6I5RMT5"/>
<evidence type="ECO:0000256" key="2">
    <source>
        <dbReference type="ARBA" id="ARBA00008791"/>
    </source>
</evidence>
<comment type="function">
    <text evidence="4">Required for resistance to DNA-damaging agents.</text>
</comment>
<keyword evidence="3" id="KW-0963">Cytoplasm</keyword>
<dbReference type="Pfam" id="PF00582">
    <property type="entry name" value="Usp"/>
    <property type="match status" value="2"/>
</dbReference>
<proteinExistence type="inferred from homology"/>
<comment type="subcellular location">
    <subcellularLocation>
        <location evidence="1">Cytoplasm</location>
    </subcellularLocation>
</comment>
<accession>A0A6I5RMT5</accession>
<evidence type="ECO:0000256" key="3">
    <source>
        <dbReference type="ARBA" id="ARBA00022490"/>
    </source>
</evidence>
<evidence type="ECO:0000259" key="5">
    <source>
        <dbReference type="Pfam" id="PF00582"/>
    </source>
</evidence>
<comment type="similarity">
    <text evidence="2">Belongs to the universal stress protein A family.</text>
</comment>
<dbReference type="Proteomes" id="UP000471751">
    <property type="component" value="Unassembled WGS sequence"/>
</dbReference>
<dbReference type="InterPro" id="IPR006016">
    <property type="entry name" value="UspA"/>
</dbReference>
<protein>
    <submittedName>
        <fullName evidence="6">Universal stress protein</fullName>
    </submittedName>
</protein>
<dbReference type="PANTHER" id="PTHR47892:SF1">
    <property type="entry name" value="UNIVERSAL STRESS PROTEIN E"/>
    <property type="match status" value="1"/>
</dbReference>
<gene>
    <name evidence="6" type="ORF">G3O07_03435</name>
</gene>
<evidence type="ECO:0000256" key="1">
    <source>
        <dbReference type="ARBA" id="ARBA00004496"/>
    </source>
</evidence>
<name>A0A6I5RMT5_9PSED</name>
<dbReference type="PANTHER" id="PTHR47892">
    <property type="entry name" value="UNIVERSAL STRESS PROTEIN E"/>
    <property type="match status" value="1"/>
</dbReference>
<organism evidence="6 7">
    <name type="scientific">Pseudomonas laurentiana</name>
    <dbReference type="NCBI Taxonomy" id="2364649"/>
    <lineage>
        <taxon>Bacteria</taxon>
        <taxon>Pseudomonadati</taxon>
        <taxon>Pseudomonadota</taxon>
        <taxon>Gammaproteobacteria</taxon>
        <taxon>Pseudomonadales</taxon>
        <taxon>Pseudomonadaceae</taxon>
        <taxon>Pseudomonas</taxon>
    </lineage>
</organism>
<feature type="domain" description="UspA" evidence="5">
    <location>
        <begin position="175"/>
        <end position="301"/>
    </location>
</feature>
<feature type="domain" description="UspA" evidence="5">
    <location>
        <begin position="17"/>
        <end position="145"/>
    </location>
</feature>